<accession>A0A0C9YQJ9</accession>
<evidence type="ECO:0000313" key="2">
    <source>
        <dbReference type="Proteomes" id="UP000054477"/>
    </source>
</evidence>
<dbReference type="HOGENOM" id="CLU_2794299_0_0_1"/>
<proteinExistence type="predicted"/>
<dbReference type="Proteomes" id="UP000054477">
    <property type="component" value="Unassembled WGS sequence"/>
</dbReference>
<dbReference type="AlphaFoldDB" id="A0A0C9YQJ9"/>
<evidence type="ECO:0000313" key="1">
    <source>
        <dbReference type="EMBL" id="KIK10328.1"/>
    </source>
</evidence>
<organism evidence="1 2">
    <name type="scientific">Laccaria amethystina LaAM-08-1</name>
    <dbReference type="NCBI Taxonomy" id="1095629"/>
    <lineage>
        <taxon>Eukaryota</taxon>
        <taxon>Fungi</taxon>
        <taxon>Dikarya</taxon>
        <taxon>Basidiomycota</taxon>
        <taxon>Agaricomycotina</taxon>
        <taxon>Agaricomycetes</taxon>
        <taxon>Agaricomycetidae</taxon>
        <taxon>Agaricales</taxon>
        <taxon>Agaricineae</taxon>
        <taxon>Hydnangiaceae</taxon>
        <taxon>Laccaria</taxon>
    </lineage>
</organism>
<reference evidence="2" key="2">
    <citation type="submission" date="2015-01" db="EMBL/GenBank/DDBJ databases">
        <title>Evolutionary Origins and Diversification of the Mycorrhizal Mutualists.</title>
        <authorList>
            <consortium name="DOE Joint Genome Institute"/>
            <consortium name="Mycorrhizal Genomics Consortium"/>
            <person name="Kohler A."/>
            <person name="Kuo A."/>
            <person name="Nagy L.G."/>
            <person name="Floudas D."/>
            <person name="Copeland A."/>
            <person name="Barry K.W."/>
            <person name="Cichocki N."/>
            <person name="Veneault-Fourrey C."/>
            <person name="LaButti K."/>
            <person name="Lindquist E.A."/>
            <person name="Lipzen A."/>
            <person name="Lundell T."/>
            <person name="Morin E."/>
            <person name="Murat C."/>
            <person name="Riley R."/>
            <person name="Ohm R."/>
            <person name="Sun H."/>
            <person name="Tunlid A."/>
            <person name="Henrissat B."/>
            <person name="Grigoriev I.V."/>
            <person name="Hibbett D.S."/>
            <person name="Martin F."/>
        </authorList>
    </citation>
    <scope>NUCLEOTIDE SEQUENCE [LARGE SCALE GENOMIC DNA]</scope>
    <source>
        <strain evidence="2">LaAM-08-1</strain>
    </source>
</reference>
<reference evidence="1 2" key="1">
    <citation type="submission" date="2014-04" db="EMBL/GenBank/DDBJ databases">
        <authorList>
            <consortium name="DOE Joint Genome Institute"/>
            <person name="Kuo A."/>
            <person name="Kohler A."/>
            <person name="Nagy L.G."/>
            <person name="Floudas D."/>
            <person name="Copeland A."/>
            <person name="Barry K.W."/>
            <person name="Cichocki N."/>
            <person name="Veneault-Fourrey C."/>
            <person name="LaButti K."/>
            <person name="Lindquist E.A."/>
            <person name="Lipzen A."/>
            <person name="Lundell T."/>
            <person name="Morin E."/>
            <person name="Murat C."/>
            <person name="Sun H."/>
            <person name="Tunlid A."/>
            <person name="Henrissat B."/>
            <person name="Grigoriev I.V."/>
            <person name="Hibbett D.S."/>
            <person name="Martin F."/>
            <person name="Nordberg H.P."/>
            <person name="Cantor M.N."/>
            <person name="Hua S.X."/>
        </authorList>
    </citation>
    <scope>NUCLEOTIDE SEQUENCE [LARGE SCALE GENOMIC DNA]</scope>
    <source>
        <strain evidence="1 2">LaAM-08-1</strain>
    </source>
</reference>
<name>A0A0C9YQJ9_9AGAR</name>
<protein>
    <submittedName>
        <fullName evidence="1">Uncharacterized protein</fullName>
    </submittedName>
</protein>
<dbReference type="EMBL" id="KN838536">
    <property type="protein sequence ID" value="KIK10328.1"/>
    <property type="molecule type" value="Genomic_DNA"/>
</dbReference>
<sequence length="68" mass="7525">MLEAHIETDSAGSETEHFLGAGEKGDADNCCKLHHQLEETDLLIFTEREIKLDPLACPYAIQPSSARK</sequence>
<gene>
    <name evidence="1" type="ORF">K443DRAFT_670952</name>
</gene>
<keyword evidence="2" id="KW-1185">Reference proteome</keyword>